<protein>
    <submittedName>
        <fullName evidence="2">Uncharacterized protein</fullName>
    </submittedName>
</protein>
<reference evidence="2" key="2">
    <citation type="submission" date="2020-09" db="EMBL/GenBank/DDBJ databases">
        <authorList>
            <person name="Sun Q."/>
            <person name="Zhou Y."/>
        </authorList>
    </citation>
    <scope>NUCLEOTIDE SEQUENCE</scope>
    <source>
        <strain evidence="2">CGMCC 1.12408</strain>
    </source>
</reference>
<evidence type="ECO:0000313" key="3">
    <source>
        <dbReference type="Proteomes" id="UP000613512"/>
    </source>
</evidence>
<evidence type="ECO:0000313" key="2">
    <source>
        <dbReference type="EMBL" id="GGA77122.1"/>
    </source>
</evidence>
<keyword evidence="3" id="KW-1185">Reference proteome</keyword>
<gene>
    <name evidence="2" type="ORF">GCM10008025_20930</name>
</gene>
<feature type="coiled-coil region" evidence="1">
    <location>
        <begin position="19"/>
        <end position="185"/>
    </location>
</feature>
<keyword evidence="1" id="KW-0175">Coiled coil</keyword>
<feature type="coiled-coil region" evidence="1">
    <location>
        <begin position="270"/>
        <end position="311"/>
    </location>
</feature>
<comment type="caution">
    <text evidence="2">The sequence shown here is derived from an EMBL/GenBank/DDBJ whole genome shotgun (WGS) entry which is preliminary data.</text>
</comment>
<name>A0A916RYZ1_9BACI</name>
<dbReference type="Proteomes" id="UP000613512">
    <property type="component" value="Unassembled WGS sequence"/>
</dbReference>
<evidence type="ECO:0000256" key="1">
    <source>
        <dbReference type="SAM" id="Coils"/>
    </source>
</evidence>
<dbReference type="EMBL" id="BMEY01000009">
    <property type="protein sequence ID" value="GGA77122.1"/>
    <property type="molecule type" value="Genomic_DNA"/>
</dbReference>
<accession>A0A916RYZ1</accession>
<proteinExistence type="predicted"/>
<dbReference type="RefSeq" id="WP_188384618.1">
    <property type="nucleotide sequence ID" value="NZ_BMEY01000009.1"/>
</dbReference>
<dbReference type="AlphaFoldDB" id="A0A916RYZ1"/>
<reference evidence="2" key="1">
    <citation type="journal article" date="2014" name="Int. J. Syst. Evol. Microbiol.">
        <title>Complete genome sequence of Corynebacterium casei LMG S-19264T (=DSM 44701T), isolated from a smear-ripened cheese.</title>
        <authorList>
            <consortium name="US DOE Joint Genome Institute (JGI-PGF)"/>
            <person name="Walter F."/>
            <person name="Albersmeier A."/>
            <person name="Kalinowski J."/>
            <person name="Ruckert C."/>
        </authorList>
    </citation>
    <scope>NUCLEOTIDE SEQUENCE</scope>
    <source>
        <strain evidence="2">CGMCC 1.12408</strain>
    </source>
</reference>
<organism evidence="2 3">
    <name type="scientific">Ornithinibacillus halotolerans</name>
    <dbReference type="NCBI Taxonomy" id="1274357"/>
    <lineage>
        <taxon>Bacteria</taxon>
        <taxon>Bacillati</taxon>
        <taxon>Bacillota</taxon>
        <taxon>Bacilli</taxon>
        <taxon>Bacillales</taxon>
        <taxon>Bacillaceae</taxon>
        <taxon>Ornithinibacillus</taxon>
    </lineage>
</organism>
<sequence length="312" mass="36310">MFQQLNDEIVRVKGDMYRKKKLMLQLDDYQVELDTIQRTIHQLEEKLKDEKADVKKLEGFSITNFFSTISGTKYEKLDKENREVLAAQLQLEEAEKTRAEIEASMMELSRKLVEVENSENEYELLLEQKEQLIKNSNSRYADELYHIGDQEGDIQAYIKELNEAIEAGEDAKQALRNAVDSLNSASNWGTWDMLGGGMISSAIKHSRMDDASNHIHIAQTRMRSFQKELLDIDQMIKVDMDISGLLKFADFFFDGFIVDWMVQGRINDSLDQVHNQLAKVREILNMLEDELSDRQHKLSNLQQERKNILERL</sequence>